<dbReference type="Proteomes" id="UP000001918">
    <property type="component" value="Chromosome"/>
</dbReference>
<sequence length="311" mass="33226">MRRQVAGVLAGPLLLGCLLAGGCTGGGAADPHGRPAEDAPAVSAAQSQEIIAGWAARYNRAVASGREADWRELTTGALQEVMVERARVHGGLPDSERIALHNPALYVPRLPAHPKWFAVAALDDVGGPTRQVLVLFQQARPDEPWRAAHLLEFRGAPPKLSYDGQGYAIAATDASLPAGHAGYLSSGDMTTFRPDRFTRRARTAARPSAAPAGWSLTSRFGTGPHPSYSLRTDDGGALVWYSIEQRQTFRASGAARPSTLPADLRAYLTRTGRLSATRIQASWTWLAIGYAPPQGTTHVLGESVHLTQVRT</sequence>
<feature type="signal peptide" evidence="1">
    <location>
        <begin position="1"/>
        <end position="28"/>
    </location>
</feature>
<evidence type="ECO:0000313" key="3">
    <source>
        <dbReference type="EMBL" id="ACY99539.1"/>
    </source>
</evidence>
<accession>D1AEZ5</accession>
<gene>
    <name evidence="3" type="ordered locus">Tcur_4010</name>
</gene>
<proteinExistence type="predicted"/>
<keyword evidence="1" id="KW-0732">Signal</keyword>
<evidence type="ECO:0000259" key="2">
    <source>
        <dbReference type="Pfam" id="PF26366"/>
    </source>
</evidence>
<dbReference type="Pfam" id="PF26366">
    <property type="entry name" value="DUF8094"/>
    <property type="match status" value="1"/>
</dbReference>
<keyword evidence="4" id="KW-1185">Reference proteome</keyword>
<evidence type="ECO:0000313" key="4">
    <source>
        <dbReference type="Proteomes" id="UP000001918"/>
    </source>
</evidence>
<dbReference type="eggNOG" id="ENOG5031WRW">
    <property type="taxonomic scope" value="Bacteria"/>
</dbReference>
<reference evidence="3 4" key="1">
    <citation type="journal article" date="2011" name="Stand. Genomic Sci.">
        <title>Complete genome sequence of Thermomonospora curvata type strain (B9).</title>
        <authorList>
            <person name="Chertkov O."/>
            <person name="Sikorski J."/>
            <person name="Nolan M."/>
            <person name="Lapidus A."/>
            <person name="Lucas S."/>
            <person name="Del Rio T.G."/>
            <person name="Tice H."/>
            <person name="Cheng J.F."/>
            <person name="Goodwin L."/>
            <person name="Pitluck S."/>
            <person name="Liolios K."/>
            <person name="Ivanova N."/>
            <person name="Mavromatis K."/>
            <person name="Mikhailova N."/>
            <person name="Ovchinnikova G."/>
            <person name="Pati A."/>
            <person name="Chen A."/>
            <person name="Palaniappan K."/>
            <person name="Djao O.D."/>
            <person name="Land M."/>
            <person name="Hauser L."/>
            <person name="Chang Y.J."/>
            <person name="Jeffries C.D."/>
            <person name="Brettin T."/>
            <person name="Han C."/>
            <person name="Detter J.C."/>
            <person name="Rohde M."/>
            <person name="Goker M."/>
            <person name="Woyke T."/>
            <person name="Bristow J."/>
            <person name="Eisen J.A."/>
            <person name="Markowitz V."/>
            <person name="Hugenholtz P."/>
            <person name="Klenk H.P."/>
            <person name="Kyrpides N.C."/>
        </authorList>
    </citation>
    <scope>NUCLEOTIDE SEQUENCE [LARGE SCALE GENOMIC DNA]</scope>
    <source>
        <strain evidence="4">ATCC 19995 / DSM 43183 / JCM 3096 / KCTC 9072 / NBRC 15933 / NCIMB 10081 / Henssen B9</strain>
    </source>
</reference>
<dbReference type="HOGENOM" id="CLU_894099_0_0_11"/>
<dbReference type="AlphaFoldDB" id="D1AEZ5"/>
<dbReference type="PROSITE" id="PS51257">
    <property type="entry name" value="PROKAR_LIPOPROTEIN"/>
    <property type="match status" value="1"/>
</dbReference>
<protein>
    <recommendedName>
        <fullName evidence="2">DUF8094 domain-containing protein</fullName>
    </recommendedName>
</protein>
<evidence type="ECO:0000256" key="1">
    <source>
        <dbReference type="SAM" id="SignalP"/>
    </source>
</evidence>
<feature type="chain" id="PRO_5003020117" description="DUF8094 domain-containing protein" evidence="1">
    <location>
        <begin position="29"/>
        <end position="311"/>
    </location>
</feature>
<name>D1AEZ5_THECD</name>
<organism evidence="3 4">
    <name type="scientific">Thermomonospora curvata (strain ATCC 19995 / DSM 43183 / JCM 3096 / KCTC 9072 / NBRC 15933 / NCIMB 10081 / Henssen B9)</name>
    <dbReference type="NCBI Taxonomy" id="471852"/>
    <lineage>
        <taxon>Bacteria</taxon>
        <taxon>Bacillati</taxon>
        <taxon>Actinomycetota</taxon>
        <taxon>Actinomycetes</taxon>
        <taxon>Streptosporangiales</taxon>
        <taxon>Thermomonosporaceae</taxon>
        <taxon>Thermomonospora</taxon>
    </lineage>
</organism>
<dbReference type="EMBL" id="CP001738">
    <property type="protein sequence ID" value="ACY99539.1"/>
    <property type="molecule type" value="Genomic_DNA"/>
</dbReference>
<dbReference type="KEGG" id="tcu:Tcur_4010"/>
<dbReference type="InterPro" id="IPR058407">
    <property type="entry name" value="DUF8094"/>
</dbReference>
<dbReference type="RefSeq" id="WP_012854323.1">
    <property type="nucleotide sequence ID" value="NC_013510.1"/>
</dbReference>
<feature type="domain" description="DUF8094" evidence="2">
    <location>
        <begin position="39"/>
        <end position="308"/>
    </location>
</feature>
<dbReference type="OrthoDB" id="3510378at2"/>